<evidence type="ECO:0000256" key="2">
    <source>
        <dbReference type="ARBA" id="ARBA00022692"/>
    </source>
</evidence>
<gene>
    <name evidence="6" type="ORF">SAMN05444003_1390</name>
</gene>
<keyword evidence="2 5" id="KW-0812">Transmembrane</keyword>
<dbReference type="EMBL" id="FQXB01000001">
    <property type="protein sequence ID" value="SHG88347.1"/>
    <property type="molecule type" value="Genomic_DNA"/>
</dbReference>
<accession>A0A1M5NFU1</accession>
<keyword evidence="7" id="KW-1185">Reference proteome</keyword>
<feature type="transmembrane region" description="Helical" evidence="5">
    <location>
        <begin position="21"/>
        <end position="44"/>
    </location>
</feature>
<evidence type="ECO:0000313" key="6">
    <source>
        <dbReference type="EMBL" id="SHG88347.1"/>
    </source>
</evidence>
<dbReference type="STRING" id="1508389.SAMN05444003_1390"/>
<dbReference type="OrthoDB" id="5421146at2"/>
<sequence>MIFLDFFKAVSQFADPRFRRVLWLGVGLTIALLVAVYSLFLWLMNPTFEGDITLPIIGPVSWLGDLLSWGSLGLMLILSVFLMIPVASAITSFFLDDVAEAVEDMHYPYLPAVPRTPFYDSVKDTVNFLGILIAANVLAFAIYAVVPFLSVFIFFALNGFLLGREYFQVAAMRRLGREGAKELRRQNTGKIWFAGCLMALPLSIPLINLFIPILGAATFTHLYHRISGTAATSG</sequence>
<reference evidence="6 7" key="1">
    <citation type="submission" date="2016-11" db="EMBL/GenBank/DDBJ databases">
        <authorList>
            <person name="Jaros S."/>
            <person name="Januszkiewicz K."/>
            <person name="Wedrychowicz H."/>
        </authorList>
    </citation>
    <scope>NUCLEOTIDE SEQUENCE [LARGE SCALE GENOMIC DNA]</scope>
    <source>
        <strain evidence="6 7">DSM 28715</strain>
    </source>
</reference>
<dbReference type="InterPro" id="IPR059112">
    <property type="entry name" value="CysZ/EI24"/>
</dbReference>
<comment type="subcellular location">
    <subcellularLocation>
        <location evidence="1">Membrane</location>
        <topology evidence="1">Multi-pass membrane protein</topology>
    </subcellularLocation>
</comment>
<feature type="transmembrane region" description="Helical" evidence="5">
    <location>
        <begin position="152"/>
        <end position="171"/>
    </location>
</feature>
<evidence type="ECO:0000256" key="3">
    <source>
        <dbReference type="ARBA" id="ARBA00022989"/>
    </source>
</evidence>
<feature type="transmembrane region" description="Helical" evidence="5">
    <location>
        <begin position="125"/>
        <end position="146"/>
    </location>
</feature>
<protein>
    <submittedName>
        <fullName evidence="6">Uncharacterized protein involved in cysteine biosynthesis</fullName>
    </submittedName>
</protein>
<name>A0A1M5NFU1_9RHOB</name>
<feature type="transmembrane region" description="Helical" evidence="5">
    <location>
        <begin position="72"/>
        <end position="95"/>
    </location>
</feature>
<evidence type="ECO:0000256" key="4">
    <source>
        <dbReference type="ARBA" id="ARBA00023136"/>
    </source>
</evidence>
<dbReference type="Pfam" id="PF07264">
    <property type="entry name" value="EI24"/>
    <property type="match status" value="1"/>
</dbReference>
<evidence type="ECO:0000256" key="1">
    <source>
        <dbReference type="ARBA" id="ARBA00004141"/>
    </source>
</evidence>
<evidence type="ECO:0000256" key="5">
    <source>
        <dbReference type="SAM" id="Phobius"/>
    </source>
</evidence>
<proteinExistence type="predicted"/>
<feature type="transmembrane region" description="Helical" evidence="5">
    <location>
        <begin position="191"/>
        <end position="214"/>
    </location>
</feature>
<dbReference type="Proteomes" id="UP000184074">
    <property type="component" value="Unassembled WGS sequence"/>
</dbReference>
<keyword evidence="4 5" id="KW-0472">Membrane</keyword>
<dbReference type="RefSeq" id="WP_072900080.1">
    <property type="nucleotide sequence ID" value="NZ_FQXB01000001.1"/>
</dbReference>
<evidence type="ECO:0000313" key="7">
    <source>
        <dbReference type="Proteomes" id="UP000184074"/>
    </source>
</evidence>
<keyword evidence="3 5" id="KW-1133">Transmembrane helix</keyword>
<dbReference type="AlphaFoldDB" id="A0A1M5NFU1"/>
<organism evidence="6 7">
    <name type="scientific">Cognatiyoonia sediminum</name>
    <dbReference type="NCBI Taxonomy" id="1508389"/>
    <lineage>
        <taxon>Bacteria</taxon>
        <taxon>Pseudomonadati</taxon>
        <taxon>Pseudomonadota</taxon>
        <taxon>Alphaproteobacteria</taxon>
        <taxon>Rhodobacterales</taxon>
        <taxon>Paracoccaceae</taxon>
        <taxon>Cognatiyoonia</taxon>
    </lineage>
</organism>